<dbReference type="InterPro" id="IPR045076">
    <property type="entry name" value="MutS"/>
</dbReference>
<evidence type="ECO:0000313" key="6">
    <source>
        <dbReference type="Proteomes" id="UP000186917"/>
    </source>
</evidence>
<dbReference type="GO" id="GO:0006298">
    <property type="term" value="P:mismatch repair"/>
    <property type="evidence" value="ECO:0007669"/>
    <property type="project" value="InterPro"/>
</dbReference>
<dbReference type="InterPro" id="IPR027417">
    <property type="entry name" value="P-loop_NTPase"/>
</dbReference>
<keyword evidence="1" id="KW-0547">Nucleotide-binding</keyword>
<accession>A0A1N7QM40</accession>
<dbReference type="InterPro" id="IPR000432">
    <property type="entry name" value="DNA_mismatch_repair_MutS_C"/>
</dbReference>
<dbReference type="Pfam" id="PF00488">
    <property type="entry name" value="MutS_V"/>
    <property type="match status" value="1"/>
</dbReference>
<evidence type="ECO:0000256" key="1">
    <source>
        <dbReference type="ARBA" id="ARBA00022741"/>
    </source>
</evidence>
<dbReference type="GO" id="GO:0140664">
    <property type="term" value="F:ATP-dependent DNA damage sensor activity"/>
    <property type="evidence" value="ECO:0007669"/>
    <property type="project" value="InterPro"/>
</dbReference>
<sequence length="433" mass="49837">MMHFADLQFTNHILPLFDHTLHHESKMALQDLFQPHSLPLEVIIERQQIITAFSDQLEQWKTFTYNKINLTETKAFIENCHNHTIELGEDSLLGRMKAMTDSTGTLRIRSRLVQTILFLEKVAYVIQEINPDPFPAMMKEKLLFIERFLQLFQLDKYHTHIREDRFGVKDILQAGSIIMSGKIKEQTPAFWNHFFQVEAYMSIARAHSSLGFRFPTFDNNAFHIQQVYHPYLKKPVCNHITLTHNVMLLTGANMSGKSTLFKAISICVILAHLGLPVPATTCTIPYYQHIIIAINNNDNIESGYSHFMNDLKILKETIQYSRNNESCFLVCDELFRGTNADDGEAILSATIEGATQLKTSTFLFSTHFQSLQSITEKRSLPIAPFHIECLLENGMPRFTYLLKPGWSNLTIGRLLFEQENLYDLLQVPHLKGV</sequence>
<dbReference type="EMBL" id="FTOR01000006">
    <property type="protein sequence ID" value="SIT23903.1"/>
    <property type="molecule type" value="Genomic_DNA"/>
</dbReference>
<organism evidence="5 6">
    <name type="scientific">Filimonas lacunae</name>
    <dbReference type="NCBI Taxonomy" id="477680"/>
    <lineage>
        <taxon>Bacteria</taxon>
        <taxon>Pseudomonadati</taxon>
        <taxon>Bacteroidota</taxon>
        <taxon>Chitinophagia</taxon>
        <taxon>Chitinophagales</taxon>
        <taxon>Chitinophagaceae</taxon>
        <taxon>Filimonas</taxon>
    </lineage>
</organism>
<gene>
    <name evidence="5" type="ORF">SAMN05421788_10628</name>
</gene>
<name>A0A1N7QM40_9BACT</name>
<keyword evidence="3" id="KW-0238">DNA-binding</keyword>
<dbReference type="RefSeq" id="WP_076380255.1">
    <property type="nucleotide sequence ID" value="NZ_AP017422.1"/>
</dbReference>
<dbReference type="SMART" id="SM00534">
    <property type="entry name" value="MUTSac"/>
    <property type="match status" value="1"/>
</dbReference>
<evidence type="ECO:0000256" key="2">
    <source>
        <dbReference type="ARBA" id="ARBA00022840"/>
    </source>
</evidence>
<evidence type="ECO:0000259" key="4">
    <source>
        <dbReference type="SMART" id="SM00534"/>
    </source>
</evidence>
<dbReference type="PANTHER" id="PTHR11361">
    <property type="entry name" value="DNA MISMATCH REPAIR PROTEIN MUTS FAMILY MEMBER"/>
    <property type="match status" value="1"/>
</dbReference>
<dbReference type="STRING" id="477680.SAMN05421788_10628"/>
<proteinExistence type="predicted"/>
<evidence type="ECO:0000313" key="5">
    <source>
        <dbReference type="EMBL" id="SIT23903.1"/>
    </source>
</evidence>
<keyword evidence="6" id="KW-1185">Reference proteome</keyword>
<dbReference type="Proteomes" id="UP000186917">
    <property type="component" value="Unassembled WGS sequence"/>
</dbReference>
<evidence type="ECO:0000256" key="3">
    <source>
        <dbReference type="ARBA" id="ARBA00023125"/>
    </source>
</evidence>
<dbReference type="GO" id="GO:0030983">
    <property type="term" value="F:mismatched DNA binding"/>
    <property type="evidence" value="ECO:0007669"/>
    <property type="project" value="InterPro"/>
</dbReference>
<dbReference type="AlphaFoldDB" id="A0A1N7QM40"/>
<reference evidence="6" key="1">
    <citation type="submission" date="2017-01" db="EMBL/GenBank/DDBJ databases">
        <authorList>
            <person name="Varghese N."/>
            <person name="Submissions S."/>
        </authorList>
    </citation>
    <scope>NUCLEOTIDE SEQUENCE [LARGE SCALE GENOMIC DNA]</scope>
    <source>
        <strain evidence="6">DSM 21054</strain>
    </source>
</reference>
<protein>
    <submittedName>
        <fullName evidence="5">DNA mismatch repair protein MutS</fullName>
    </submittedName>
</protein>
<feature type="domain" description="DNA mismatch repair proteins mutS family" evidence="4">
    <location>
        <begin position="244"/>
        <end position="430"/>
    </location>
</feature>
<dbReference type="Gene3D" id="3.40.50.300">
    <property type="entry name" value="P-loop containing nucleotide triphosphate hydrolases"/>
    <property type="match status" value="1"/>
</dbReference>
<dbReference type="PANTHER" id="PTHR11361:SF34">
    <property type="entry name" value="DNA MISMATCH REPAIR PROTEIN MSH1, MITOCHONDRIAL"/>
    <property type="match status" value="1"/>
</dbReference>
<dbReference type="OrthoDB" id="9802448at2"/>
<keyword evidence="2" id="KW-0067">ATP-binding</keyword>
<dbReference type="GO" id="GO:0005524">
    <property type="term" value="F:ATP binding"/>
    <property type="evidence" value="ECO:0007669"/>
    <property type="project" value="UniProtKB-KW"/>
</dbReference>
<dbReference type="SUPFAM" id="SSF52540">
    <property type="entry name" value="P-loop containing nucleoside triphosphate hydrolases"/>
    <property type="match status" value="1"/>
</dbReference>